<dbReference type="EMBL" id="BSDI01000045">
    <property type="protein sequence ID" value="GLI01457.1"/>
    <property type="molecule type" value="Genomic_DNA"/>
</dbReference>
<evidence type="ECO:0000313" key="2">
    <source>
        <dbReference type="Proteomes" id="UP001144280"/>
    </source>
</evidence>
<sequence>MANRPESEAREIAARRQQELDFLEQEAAATRPDRTEAATSRILLPPRAVEATKSGFLSGS</sequence>
<organism evidence="1 2">
    <name type="scientific">Phytohabitans aurantiacus</name>
    <dbReference type="NCBI Taxonomy" id="3016789"/>
    <lineage>
        <taxon>Bacteria</taxon>
        <taxon>Bacillati</taxon>
        <taxon>Actinomycetota</taxon>
        <taxon>Actinomycetes</taxon>
        <taxon>Micromonosporales</taxon>
        <taxon>Micromonosporaceae</taxon>
    </lineage>
</organism>
<protein>
    <submittedName>
        <fullName evidence="1">Uncharacterized protein</fullName>
    </submittedName>
</protein>
<dbReference type="Proteomes" id="UP001144280">
    <property type="component" value="Unassembled WGS sequence"/>
</dbReference>
<accession>A0ABQ5R3T7</accession>
<evidence type="ECO:0000313" key="1">
    <source>
        <dbReference type="EMBL" id="GLI01457.1"/>
    </source>
</evidence>
<reference evidence="1" key="1">
    <citation type="submission" date="2022-12" db="EMBL/GenBank/DDBJ databases">
        <title>New Phytohabitans aurantiacus sp. RD004123 nov., an actinomycete isolated from soil.</title>
        <authorList>
            <person name="Triningsih D.W."/>
            <person name="Harunari E."/>
            <person name="Igarashi Y."/>
        </authorList>
    </citation>
    <scope>NUCLEOTIDE SEQUENCE</scope>
    <source>
        <strain evidence="1">RD004123</strain>
    </source>
</reference>
<name>A0ABQ5R3T7_9ACTN</name>
<proteinExistence type="predicted"/>
<comment type="caution">
    <text evidence="1">The sequence shown here is derived from an EMBL/GenBank/DDBJ whole genome shotgun (WGS) entry which is preliminary data.</text>
</comment>
<keyword evidence="2" id="KW-1185">Reference proteome</keyword>
<gene>
    <name evidence="1" type="ORF">Pa4123_67330</name>
</gene>